<proteinExistence type="predicted"/>
<reference evidence="1" key="1">
    <citation type="submission" date="2019-03" db="EMBL/GenBank/DDBJ databases">
        <title>Lake Tanganyika Metagenome-Assembled Genomes (MAGs).</title>
        <authorList>
            <person name="Tran P."/>
        </authorList>
    </citation>
    <scope>NUCLEOTIDE SEQUENCE</scope>
    <source>
        <strain evidence="1">K_DeepCast_150m_m2_040</strain>
    </source>
</reference>
<evidence type="ECO:0000313" key="1">
    <source>
        <dbReference type="EMBL" id="MBM3331982.1"/>
    </source>
</evidence>
<dbReference type="InterPro" id="IPR011990">
    <property type="entry name" value="TPR-like_helical_dom_sf"/>
</dbReference>
<dbReference type="EMBL" id="VGIR01000053">
    <property type="protein sequence ID" value="MBM3331982.1"/>
    <property type="molecule type" value="Genomic_DNA"/>
</dbReference>
<protein>
    <submittedName>
        <fullName evidence="1">Tetratricopeptide repeat protein</fullName>
    </submittedName>
</protein>
<name>A0A937XF23_UNCW3</name>
<dbReference type="Pfam" id="PF13424">
    <property type="entry name" value="TPR_12"/>
    <property type="match status" value="4"/>
</dbReference>
<gene>
    <name evidence="1" type="ORF">FJY68_09065</name>
</gene>
<dbReference type="PANTHER" id="PTHR10098:SF108">
    <property type="entry name" value="TETRATRICOPEPTIDE REPEAT PROTEIN 28"/>
    <property type="match status" value="1"/>
</dbReference>
<evidence type="ECO:0000313" key="2">
    <source>
        <dbReference type="Proteomes" id="UP000779900"/>
    </source>
</evidence>
<dbReference type="SMART" id="SM00028">
    <property type="entry name" value="TPR"/>
    <property type="match status" value="12"/>
</dbReference>
<accession>A0A937XF23</accession>
<dbReference type="PANTHER" id="PTHR10098">
    <property type="entry name" value="RAPSYN-RELATED"/>
    <property type="match status" value="1"/>
</dbReference>
<sequence>MIALVVTGLLAAAGAGVAGWLLGRRAVESRTAKLERRLALLEDAAGRKYRDRLATMRRRLGFVYLDGLPAAADSELADMFEAGARYATQAEWDKAGERWTKAMAKASPSEAVALRVLCGICRLLLSQPSEAQAQFEAALAVSREAGDRTGTAATLLALGSVAAEQGASRDAAHWLEESLHLSRRLSLKELEAAALVRLAGFADAEEQYERALGFHRQAVAVLQAAGDRAAAVRQYGAAGETLFRKGELEKARAAHEDGLLLARQLHDRLGEAERLTAIGVIHRAEGDAQRALDVLERAFHIHEEIHQTAPMARLLHELALLHEQLGEWDVAHEYHERSLELSREVGDRNLQARSLEQMAEHCLSHAAPQQALAQFEEAARIDREDARKRDLCHDLTGVGRSLLQLDRGPEAAKFLADALALSLELADQKAEAWVSLYLGRAQRGAGLQADALRILERTQALARKIGEERVLAAALAEAALVQVGLGDWSGATETALAALDQHRKFDDKREQAHDLVQIGAALRHQSRLDEAKSRIEDGIRLAHSSEAREIEARLLSEMAAVNLALGNPDLARQNLERSLALREGEGDLRAQAECLMELGRLLAGAGEYEAARARLDRAVRLYVKLDDRERAADATRALVGLPGAGGGVQLV</sequence>
<dbReference type="SUPFAM" id="SSF48452">
    <property type="entry name" value="TPR-like"/>
    <property type="match status" value="3"/>
</dbReference>
<dbReference type="AlphaFoldDB" id="A0A937XF23"/>
<dbReference type="InterPro" id="IPR019734">
    <property type="entry name" value="TPR_rpt"/>
</dbReference>
<comment type="caution">
    <text evidence="1">The sequence shown here is derived from an EMBL/GenBank/DDBJ whole genome shotgun (WGS) entry which is preliminary data.</text>
</comment>
<organism evidence="1 2">
    <name type="scientific">candidate division WOR-3 bacterium</name>
    <dbReference type="NCBI Taxonomy" id="2052148"/>
    <lineage>
        <taxon>Bacteria</taxon>
        <taxon>Bacteria division WOR-3</taxon>
    </lineage>
</organism>
<dbReference type="Proteomes" id="UP000779900">
    <property type="component" value="Unassembled WGS sequence"/>
</dbReference>
<dbReference type="Gene3D" id="1.25.40.10">
    <property type="entry name" value="Tetratricopeptide repeat domain"/>
    <property type="match status" value="2"/>
</dbReference>